<evidence type="ECO:0000256" key="2">
    <source>
        <dbReference type="ARBA" id="ARBA00022806"/>
    </source>
</evidence>
<dbReference type="GO" id="GO:0004527">
    <property type="term" value="F:exonuclease activity"/>
    <property type="evidence" value="ECO:0007669"/>
    <property type="project" value="UniProtKB-KW"/>
</dbReference>
<evidence type="ECO:0000256" key="4">
    <source>
        <dbReference type="SAM" id="MobiDB-lite"/>
    </source>
</evidence>
<keyword evidence="2" id="KW-0347">Helicase</keyword>
<keyword evidence="6" id="KW-0269">Exonuclease</keyword>
<dbReference type="Proteomes" id="UP000183263">
    <property type="component" value="Unassembled WGS sequence"/>
</dbReference>
<evidence type="ECO:0000259" key="5">
    <source>
        <dbReference type="Pfam" id="PF12705"/>
    </source>
</evidence>
<keyword evidence="3" id="KW-0234">DNA repair</keyword>
<dbReference type="EMBL" id="FNDN01000012">
    <property type="protein sequence ID" value="SDI87674.1"/>
    <property type="molecule type" value="Genomic_DNA"/>
</dbReference>
<accession>A0A1G8P5A8</accession>
<sequence>MLSDPVPTLPGVSIAESHTPAETGSPSHAPGAAAPSRPLALSPSRAEDFKRCPLLYRLRAIDRIPEVPTRAQVRGTLVHAVLEELFALPAPDRLLSAAEDLVRPVWERMVAERPESADPIGEDTESFLGEARTLVARYYTLEDPTRFDADVCEERLELELDGGLRLRGVADRIDVATTGEVRVVDYKTGRVPGEKSEATALFQMKFYALMLLHLRGRVPEQLRLLYLASGAVLTYTPDAAELHRFQRTLAAMWDAITTAGATGDFPARPGRLCSWCDHRALCPAFGGTVPPYPGWPVVPTENAAPNGSNEER</sequence>
<reference evidence="6 7" key="1">
    <citation type="submission" date="2016-10" db="EMBL/GenBank/DDBJ databases">
        <authorList>
            <person name="de Groot N.N."/>
        </authorList>
    </citation>
    <scope>NUCLEOTIDE SEQUENCE [LARGE SCALE GENOMIC DNA]</scope>
    <source>
        <strain evidence="6 7">DSM 44892</strain>
    </source>
</reference>
<evidence type="ECO:0000313" key="7">
    <source>
        <dbReference type="Proteomes" id="UP000183263"/>
    </source>
</evidence>
<dbReference type="Pfam" id="PF12705">
    <property type="entry name" value="PDDEXK_1"/>
    <property type="match status" value="1"/>
</dbReference>
<dbReference type="InterPro" id="IPR038726">
    <property type="entry name" value="PDDEXK_AddAB-type"/>
</dbReference>
<proteinExistence type="predicted"/>
<feature type="compositionally biased region" description="Low complexity" evidence="4">
    <location>
        <begin position="25"/>
        <end position="42"/>
    </location>
</feature>
<keyword evidence="2" id="KW-0547">Nucleotide-binding</keyword>
<keyword evidence="7" id="KW-1185">Reference proteome</keyword>
<organism evidence="6 7">
    <name type="scientific">Rhodococcus triatomae</name>
    <dbReference type="NCBI Taxonomy" id="300028"/>
    <lineage>
        <taxon>Bacteria</taxon>
        <taxon>Bacillati</taxon>
        <taxon>Actinomycetota</taxon>
        <taxon>Actinomycetes</taxon>
        <taxon>Mycobacteriales</taxon>
        <taxon>Nocardiaceae</taxon>
        <taxon>Rhodococcus</taxon>
    </lineage>
</organism>
<evidence type="ECO:0000256" key="1">
    <source>
        <dbReference type="ARBA" id="ARBA00022763"/>
    </source>
</evidence>
<protein>
    <submittedName>
        <fullName evidence="6">Putative RecB family exonuclease</fullName>
    </submittedName>
</protein>
<dbReference type="GO" id="GO:0006281">
    <property type="term" value="P:DNA repair"/>
    <property type="evidence" value="ECO:0007669"/>
    <property type="project" value="UniProtKB-KW"/>
</dbReference>
<keyword evidence="2" id="KW-0067">ATP-binding</keyword>
<gene>
    <name evidence="6" type="ORF">SAMN05444695_11268</name>
</gene>
<dbReference type="InterPro" id="IPR011604">
    <property type="entry name" value="PDDEXK-like_dom_sf"/>
</dbReference>
<keyword evidence="6" id="KW-0378">Hydrolase</keyword>
<keyword evidence="6" id="KW-0540">Nuclease</keyword>
<dbReference type="AlphaFoldDB" id="A0A1G8P5A8"/>
<dbReference type="SUPFAM" id="SSF52980">
    <property type="entry name" value="Restriction endonuclease-like"/>
    <property type="match status" value="1"/>
</dbReference>
<name>A0A1G8P5A8_9NOCA</name>
<keyword evidence="1" id="KW-0227">DNA damage</keyword>
<feature type="region of interest" description="Disordered" evidence="4">
    <location>
        <begin position="1"/>
        <end position="42"/>
    </location>
</feature>
<evidence type="ECO:0000256" key="3">
    <source>
        <dbReference type="ARBA" id="ARBA00023204"/>
    </source>
</evidence>
<dbReference type="Gene3D" id="3.90.320.10">
    <property type="match status" value="1"/>
</dbReference>
<feature type="domain" description="PD-(D/E)XK endonuclease-like" evidence="5">
    <location>
        <begin position="41"/>
        <end position="283"/>
    </location>
</feature>
<dbReference type="GO" id="GO:0004386">
    <property type="term" value="F:helicase activity"/>
    <property type="evidence" value="ECO:0007669"/>
    <property type="project" value="UniProtKB-KW"/>
</dbReference>
<dbReference type="InterPro" id="IPR011335">
    <property type="entry name" value="Restrct_endonuc-II-like"/>
</dbReference>
<evidence type="ECO:0000313" key="6">
    <source>
        <dbReference type="EMBL" id="SDI87674.1"/>
    </source>
</evidence>